<feature type="domain" description="Antirepressor protein C-terminal" evidence="1">
    <location>
        <begin position="142"/>
        <end position="251"/>
    </location>
</feature>
<dbReference type="InterPro" id="IPR005039">
    <property type="entry name" value="Ant_C"/>
</dbReference>
<dbReference type="GO" id="GO:0003677">
    <property type="term" value="F:DNA binding"/>
    <property type="evidence" value="ECO:0007669"/>
    <property type="project" value="InterPro"/>
</dbReference>
<protein>
    <recommendedName>
        <fullName evidence="1">Antirepressor protein C-terminal domain-containing protein</fullName>
    </recommendedName>
</protein>
<dbReference type="STRING" id="471514.AN477_19735"/>
<dbReference type="RefSeq" id="WP_054970909.1">
    <property type="nucleotide sequence ID" value="NZ_LJCO01000085.1"/>
</dbReference>
<proteinExistence type="predicted"/>
<dbReference type="Pfam" id="PF03374">
    <property type="entry name" value="ANT"/>
    <property type="match status" value="1"/>
</dbReference>
<dbReference type="EMBL" id="LJCO01000085">
    <property type="protein sequence ID" value="KPV42003.1"/>
    <property type="molecule type" value="Genomic_DNA"/>
</dbReference>
<dbReference type="Pfam" id="PF09669">
    <property type="entry name" value="Phage_pRha"/>
    <property type="match status" value="1"/>
</dbReference>
<name>A0A0P9C9W3_9BACL</name>
<dbReference type="PATRIC" id="fig|471514.4.peg.1048"/>
<gene>
    <name evidence="2" type="ORF">AN477_19735</name>
</gene>
<dbReference type="Proteomes" id="UP000050482">
    <property type="component" value="Unassembled WGS sequence"/>
</dbReference>
<organism evidence="2 3">
    <name type="scientific">Alicyclobacillus ferrooxydans</name>
    <dbReference type="NCBI Taxonomy" id="471514"/>
    <lineage>
        <taxon>Bacteria</taxon>
        <taxon>Bacillati</taxon>
        <taxon>Bacillota</taxon>
        <taxon>Bacilli</taxon>
        <taxon>Bacillales</taxon>
        <taxon>Alicyclobacillaceae</taxon>
        <taxon>Alicyclobacillus</taxon>
    </lineage>
</organism>
<dbReference type="NCBIfam" id="TIGR02681">
    <property type="entry name" value="phage_pRha"/>
    <property type="match status" value="1"/>
</dbReference>
<dbReference type="InterPro" id="IPR014054">
    <property type="entry name" value="Phage_regulatory_Rha"/>
</dbReference>
<sequence>MGQLVFVDNGRLVTDSLTVARVFEKSHDHVMRDIRQQLAKLDEANEFQWGVTNFGETFYRHPQNGQLYSKFNMTEDAFAIVAMSYVTPEAMKMKVKFLNEFKRMKEALSQPRELSRLELIDLARESEMARLDAEKKNAELEYQLRVQHPKVVFADAVTVSQNTILIRELAVILKQNDIEIGEKRLFEWLRDNGYLIKRAGTDRNTPTQKAKELGLFEIKETPIVHSNGTVTVSKTTKVTGKDQVYFVNKFKTQQSLEPVEV</sequence>
<evidence type="ECO:0000313" key="3">
    <source>
        <dbReference type="Proteomes" id="UP000050482"/>
    </source>
</evidence>
<comment type="caution">
    <text evidence="2">The sequence shown here is derived from an EMBL/GenBank/DDBJ whole genome shotgun (WGS) entry which is preliminary data.</text>
</comment>
<evidence type="ECO:0000259" key="1">
    <source>
        <dbReference type="Pfam" id="PF03374"/>
    </source>
</evidence>
<reference evidence="2 3" key="1">
    <citation type="submission" date="2015-09" db="EMBL/GenBank/DDBJ databases">
        <title>Draft genome sequence of Alicyclobacillus ferrooxydans DSM 22381.</title>
        <authorList>
            <person name="Hemp J."/>
        </authorList>
    </citation>
    <scope>NUCLEOTIDE SEQUENCE [LARGE SCALE GENOMIC DNA]</scope>
    <source>
        <strain evidence="2 3">TC-34</strain>
    </source>
</reference>
<evidence type="ECO:0000313" key="2">
    <source>
        <dbReference type="EMBL" id="KPV42003.1"/>
    </source>
</evidence>
<keyword evidence="3" id="KW-1185">Reference proteome</keyword>
<dbReference type="AlphaFoldDB" id="A0A0P9C9W3"/>
<accession>A0A0P9C9W3</accession>